<evidence type="ECO:0008006" key="6">
    <source>
        <dbReference type="Google" id="ProtNLM"/>
    </source>
</evidence>
<keyword evidence="4" id="KW-1185">Reference proteome</keyword>
<dbReference type="PROSITE" id="PS51257">
    <property type="entry name" value="PROKAR_LIPOPROTEIN"/>
    <property type="match status" value="1"/>
</dbReference>
<dbReference type="EMBL" id="CP024199">
    <property type="protein sequence ID" value="AUG54651.1"/>
    <property type="molecule type" value="Genomic_DNA"/>
</dbReference>
<dbReference type="Proteomes" id="UP000233597">
    <property type="component" value="Unassembled WGS sequence"/>
</dbReference>
<protein>
    <recommendedName>
        <fullName evidence="6">LPS-assembly lipoprotein</fullName>
    </recommendedName>
</protein>
<accession>A0A2N3KVR4</accession>
<sequence length="169" mass="18532">MFLRPIMTLFLCLAIPALGACGFQPLYAKNQVGETGADPLSAVKIDMIENRVGQLTRNVLLENLTPKGEISSPLYELKVDLSESKYELGFTKENEATVADYLLTGAYQLIRISDTKILRSGSVRARTSYNIVQSDYATLEAESSAREDAARNLARQISNQVAIGIRSAN</sequence>
<feature type="chain" id="PRO_5014775090" description="LPS-assembly lipoprotein" evidence="1">
    <location>
        <begin position="29"/>
        <end position="169"/>
    </location>
</feature>
<dbReference type="OrthoDB" id="8480109at2"/>
<dbReference type="Gene3D" id="3.30.160.150">
    <property type="entry name" value="Lipoprotein like domain"/>
    <property type="match status" value="1"/>
</dbReference>
<dbReference type="AlphaFoldDB" id="A0A2N3KVR4"/>
<dbReference type="Proteomes" id="UP000233458">
    <property type="component" value="Chromosome"/>
</dbReference>
<evidence type="ECO:0000256" key="1">
    <source>
        <dbReference type="SAM" id="SignalP"/>
    </source>
</evidence>
<evidence type="ECO:0000313" key="5">
    <source>
        <dbReference type="Proteomes" id="UP000233597"/>
    </source>
</evidence>
<dbReference type="KEGG" id="thac:CSC3H3_19460"/>
<dbReference type="EMBL" id="NWTK01000004">
    <property type="protein sequence ID" value="PKR54659.1"/>
    <property type="molecule type" value="Genomic_DNA"/>
</dbReference>
<reference evidence="3 5" key="1">
    <citation type="submission" date="2017-09" db="EMBL/GenBank/DDBJ databases">
        <title>Biodiversity and function of Thalassospira species in the particle-attached aromatic-hydrocarbon-degrading consortia from the surface seawater of the South China Sea.</title>
        <authorList>
            <person name="Dong C."/>
            <person name="Liu R."/>
            <person name="Shao Z."/>
        </authorList>
    </citation>
    <scope>NUCLEOTIDE SEQUENCE [LARGE SCALE GENOMIC DNA]</scope>
    <source>
        <strain evidence="3 5">CSC1P2</strain>
    </source>
</reference>
<evidence type="ECO:0000313" key="4">
    <source>
        <dbReference type="Proteomes" id="UP000233458"/>
    </source>
</evidence>
<organism evidence="3 5">
    <name type="scientific">Thalassospira marina</name>
    <dbReference type="NCBI Taxonomy" id="2048283"/>
    <lineage>
        <taxon>Bacteria</taxon>
        <taxon>Pseudomonadati</taxon>
        <taxon>Pseudomonadota</taxon>
        <taxon>Alphaproteobacteria</taxon>
        <taxon>Rhodospirillales</taxon>
        <taxon>Thalassospiraceae</taxon>
        <taxon>Thalassospira</taxon>
    </lineage>
</organism>
<gene>
    <name evidence="3" type="ORF">COO20_07880</name>
    <name evidence="2" type="ORF">CSC3H3_19460</name>
</gene>
<keyword evidence="1" id="KW-0732">Signal</keyword>
<evidence type="ECO:0000313" key="3">
    <source>
        <dbReference type="EMBL" id="PKR54659.1"/>
    </source>
</evidence>
<name>A0A2N3KVR4_9PROT</name>
<dbReference type="RefSeq" id="WP_101265288.1">
    <property type="nucleotide sequence ID" value="NZ_CP024199.1"/>
</dbReference>
<feature type="signal peptide" evidence="1">
    <location>
        <begin position="1"/>
        <end position="28"/>
    </location>
</feature>
<reference evidence="2 4" key="2">
    <citation type="submission" date="2017-10" db="EMBL/GenBank/DDBJ databases">
        <title>Biodiversity and function of Thalassospira species in the particle-attached aromatic-hydrocarbon-degrading consortia from the surface seawater of the China South Sea.</title>
        <authorList>
            <person name="Dong C."/>
            <person name="Liu R."/>
            <person name="Shao Z."/>
        </authorList>
    </citation>
    <scope>NUCLEOTIDE SEQUENCE [LARGE SCALE GENOMIC DNA]</scope>
    <source>
        <strain evidence="2 4">CSC3H3</strain>
    </source>
</reference>
<evidence type="ECO:0000313" key="2">
    <source>
        <dbReference type="EMBL" id="AUG54651.1"/>
    </source>
</evidence>
<proteinExistence type="predicted"/>